<dbReference type="Gene3D" id="1.10.287.950">
    <property type="entry name" value="Methyl-accepting chemotaxis protein"/>
    <property type="match status" value="1"/>
</dbReference>
<dbReference type="EMBL" id="VGJX01000365">
    <property type="protein sequence ID" value="MBM3274887.1"/>
    <property type="molecule type" value="Genomic_DNA"/>
</dbReference>
<feature type="domain" description="HAMP" evidence="6">
    <location>
        <begin position="150"/>
        <end position="203"/>
    </location>
</feature>
<organism evidence="7 8">
    <name type="scientific">Candidatus Tanganyikabacteria bacterium</name>
    <dbReference type="NCBI Taxonomy" id="2961651"/>
    <lineage>
        <taxon>Bacteria</taxon>
        <taxon>Bacillati</taxon>
        <taxon>Candidatus Sericytochromatia</taxon>
        <taxon>Candidatus Tanganyikabacteria</taxon>
    </lineage>
</organism>
<evidence type="ECO:0000256" key="4">
    <source>
        <dbReference type="SAM" id="Phobius"/>
    </source>
</evidence>
<dbReference type="CDD" id="cd06225">
    <property type="entry name" value="HAMP"/>
    <property type="match status" value="1"/>
</dbReference>
<evidence type="ECO:0000313" key="7">
    <source>
        <dbReference type="EMBL" id="MBM3274887.1"/>
    </source>
</evidence>
<gene>
    <name evidence="7" type="ORF">FJZ00_07025</name>
</gene>
<comment type="caution">
    <text evidence="7">The sequence shown here is derived from an EMBL/GenBank/DDBJ whole genome shotgun (WGS) entry which is preliminary data.</text>
</comment>
<dbReference type="InterPro" id="IPR003660">
    <property type="entry name" value="HAMP_dom"/>
</dbReference>
<sequence length="509" mass="54343">LKDLHRLELMMIASPSMKAQWQGRFQTTENEMLGAMAAMAVRAPDRRADIEAFREAYKHFLAAHNLVLKALYTADSDEARILATRVSYQRIEAAESVLNGLVAANNDEVARITSAAAEQVAKASRQLTLWLALALACGLGFVILLIRFITGITAPVRVLEQAAADIAQGDLSRPLPQVASADELGRLTRSFDKMVSYITGLVREVIRAADELQVNSAALASASTESGEAASNVALRIGDVARGAARQVDDVSVSAERVTEISQAARSLANNVQLAADNAALLADATLEAQEALDQARQKMEQAERTVIGTTSVVRRLADMGNKIGQISELIASFAKKTNFLALNAGVEAARAGEEGRGFAVLASEIRKLAMESGQAARRIADMVEHIQSETGDAIRAMDAGYEEVTFGVTALEDANFAIERIAQVIRESDKGLREIADATRKVAQSSSRMANSMDSVAAICQETAAGAEEVSATAEQQNATAEEIAVSAQVLAQLAMDLKSLVRQFKVG</sequence>
<keyword evidence="4" id="KW-0472">Membrane</keyword>
<dbReference type="SMART" id="SM00304">
    <property type="entry name" value="HAMP"/>
    <property type="match status" value="1"/>
</dbReference>
<keyword evidence="4" id="KW-0812">Transmembrane</keyword>
<dbReference type="GO" id="GO:0016020">
    <property type="term" value="C:membrane"/>
    <property type="evidence" value="ECO:0007669"/>
    <property type="project" value="InterPro"/>
</dbReference>
<evidence type="ECO:0000256" key="3">
    <source>
        <dbReference type="PROSITE-ProRule" id="PRU00284"/>
    </source>
</evidence>
<dbReference type="Pfam" id="PF00672">
    <property type="entry name" value="HAMP"/>
    <property type="match status" value="1"/>
</dbReference>
<feature type="domain" description="Methyl-accepting transducer" evidence="5">
    <location>
        <begin position="222"/>
        <end position="458"/>
    </location>
</feature>
<dbReference type="PANTHER" id="PTHR32089">
    <property type="entry name" value="METHYL-ACCEPTING CHEMOTAXIS PROTEIN MCPB"/>
    <property type="match status" value="1"/>
</dbReference>
<evidence type="ECO:0000256" key="2">
    <source>
        <dbReference type="ARBA" id="ARBA00029447"/>
    </source>
</evidence>
<comment type="similarity">
    <text evidence="2">Belongs to the methyl-accepting chemotaxis (MCP) protein family.</text>
</comment>
<keyword evidence="4" id="KW-1133">Transmembrane helix</keyword>
<dbReference type="PROSITE" id="PS50111">
    <property type="entry name" value="CHEMOTAXIS_TRANSDUC_2"/>
    <property type="match status" value="1"/>
</dbReference>
<dbReference type="GO" id="GO:0007165">
    <property type="term" value="P:signal transduction"/>
    <property type="evidence" value="ECO:0007669"/>
    <property type="project" value="UniProtKB-KW"/>
</dbReference>
<dbReference type="SUPFAM" id="SSF58104">
    <property type="entry name" value="Methyl-accepting chemotaxis protein (MCP) signaling domain"/>
    <property type="match status" value="1"/>
</dbReference>
<feature type="non-terminal residue" evidence="7">
    <location>
        <position position="1"/>
    </location>
</feature>
<name>A0A937X5W4_9BACT</name>
<dbReference type="Gene3D" id="6.10.340.10">
    <property type="match status" value="1"/>
</dbReference>
<feature type="transmembrane region" description="Helical" evidence="4">
    <location>
        <begin position="127"/>
        <end position="149"/>
    </location>
</feature>
<evidence type="ECO:0000259" key="6">
    <source>
        <dbReference type="PROSITE" id="PS50885"/>
    </source>
</evidence>
<keyword evidence="1 3" id="KW-0807">Transducer</keyword>
<dbReference type="SMART" id="SM00283">
    <property type="entry name" value="MA"/>
    <property type="match status" value="1"/>
</dbReference>
<accession>A0A937X5W4</accession>
<evidence type="ECO:0000256" key="1">
    <source>
        <dbReference type="ARBA" id="ARBA00023224"/>
    </source>
</evidence>
<protein>
    <submittedName>
        <fullName evidence="7">HAMP domain-containing protein</fullName>
    </submittedName>
</protein>
<evidence type="ECO:0000313" key="8">
    <source>
        <dbReference type="Proteomes" id="UP000703893"/>
    </source>
</evidence>
<dbReference type="PROSITE" id="PS50885">
    <property type="entry name" value="HAMP"/>
    <property type="match status" value="1"/>
</dbReference>
<reference evidence="7 8" key="1">
    <citation type="submission" date="2019-03" db="EMBL/GenBank/DDBJ databases">
        <title>Lake Tanganyika Metagenome-Assembled Genomes (MAGs).</title>
        <authorList>
            <person name="Tran P."/>
        </authorList>
    </citation>
    <scope>NUCLEOTIDE SEQUENCE [LARGE SCALE GENOMIC DNA]</scope>
    <source>
        <strain evidence="7">K_DeepCast_65m_m2_236</strain>
    </source>
</reference>
<dbReference type="InterPro" id="IPR004089">
    <property type="entry name" value="MCPsignal_dom"/>
</dbReference>
<dbReference type="Pfam" id="PF00015">
    <property type="entry name" value="MCPsignal"/>
    <property type="match status" value="1"/>
</dbReference>
<proteinExistence type="inferred from homology"/>
<evidence type="ECO:0000259" key="5">
    <source>
        <dbReference type="PROSITE" id="PS50111"/>
    </source>
</evidence>
<dbReference type="AlphaFoldDB" id="A0A937X5W4"/>
<dbReference type="PANTHER" id="PTHR32089:SF112">
    <property type="entry name" value="LYSOZYME-LIKE PROTEIN-RELATED"/>
    <property type="match status" value="1"/>
</dbReference>
<dbReference type="Proteomes" id="UP000703893">
    <property type="component" value="Unassembled WGS sequence"/>
</dbReference>